<dbReference type="InterPro" id="IPR008030">
    <property type="entry name" value="NmrA-like"/>
</dbReference>
<proteinExistence type="predicted"/>
<dbReference type="KEGG" id="psq:PUNSTDRAFT_77737"/>
<dbReference type="Gene3D" id="3.90.25.10">
    <property type="entry name" value="UDP-galactose 4-epimerase, domain 1"/>
    <property type="match status" value="1"/>
</dbReference>
<protein>
    <submittedName>
        <fullName evidence="4">NAD(P)-binding protein</fullName>
    </submittedName>
</protein>
<dbReference type="HOGENOM" id="CLU_044876_3_2_1"/>
<dbReference type="eggNOG" id="ENOG502S12R">
    <property type="taxonomic scope" value="Eukaryota"/>
</dbReference>
<dbReference type="Pfam" id="PF05368">
    <property type="entry name" value="NmrA"/>
    <property type="match status" value="1"/>
</dbReference>
<evidence type="ECO:0000313" key="5">
    <source>
        <dbReference type="Proteomes" id="UP000054196"/>
    </source>
</evidence>
<dbReference type="Gene3D" id="3.40.50.720">
    <property type="entry name" value="NAD(P)-binding Rossmann-like Domain"/>
    <property type="match status" value="1"/>
</dbReference>
<reference evidence="5" key="1">
    <citation type="journal article" date="2012" name="Science">
        <title>The Paleozoic origin of enzymatic lignin decomposition reconstructed from 31 fungal genomes.</title>
        <authorList>
            <person name="Floudas D."/>
            <person name="Binder M."/>
            <person name="Riley R."/>
            <person name="Barry K."/>
            <person name="Blanchette R.A."/>
            <person name="Henrissat B."/>
            <person name="Martinez A.T."/>
            <person name="Otillar R."/>
            <person name="Spatafora J.W."/>
            <person name="Yadav J.S."/>
            <person name="Aerts A."/>
            <person name="Benoit I."/>
            <person name="Boyd A."/>
            <person name="Carlson A."/>
            <person name="Copeland A."/>
            <person name="Coutinho P.M."/>
            <person name="de Vries R.P."/>
            <person name="Ferreira P."/>
            <person name="Findley K."/>
            <person name="Foster B."/>
            <person name="Gaskell J."/>
            <person name="Glotzer D."/>
            <person name="Gorecki P."/>
            <person name="Heitman J."/>
            <person name="Hesse C."/>
            <person name="Hori C."/>
            <person name="Igarashi K."/>
            <person name="Jurgens J.A."/>
            <person name="Kallen N."/>
            <person name="Kersten P."/>
            <person name="Kohler A."/>
            <person name="Kuees U."/>
            <person name="Kumar T.K.A."/>
            <person name="Kuo A."/>
            <person name="LaButti K."/>
            <person name="Larrondo L.F."/>
            <person name="Lindquist E."/>
            <person name="Ling A."/>
            <person name="Lombard V."/>
            <person name="Lucas S."/>
            <person name="Lundell T."/>
            <person name="Martin R."/>
            <person name="McLaughlin D.J."/>
            <person name="Morgenstern I."/>
            <person name="Morin E."/>
            <person name="Murat C."/>
            <person name="Nagy L.G."/>
            <person name="Nolan M."/>
            <person name="Ohm R.A."/>
            <person name="Patyshakuliyeva A."/>
            <person name="Rokas A."/>
            <person name="Ruiz-Duenas F.J."/>
            <person name="Sabat G."/>
            <person name="Salamov A."/>
            <person name="Samejima M."/>
            <person name="Schmutz J."/>
            <person name="Slot J.C."/>
            <person name="St John F."/>
            <person name="Stenlid J."/>
            <person name="Sun H."/>
            <person name="Sun S."/>
            <person name="Syed K."/>
            <person name="Tsang A."/>
            <person name="Wiebenga A."/>
            <person name="Young D."/>
            <person name="Pisabarro A."/>
            <person name="Eastwood D.C."/>
            <person name="Martin F."/>
            <person name="Cullen D."/>
            <person name="Grigoriev I.V."/>
            <person name="Hibbett D.S."/>
        </authorList>
    </citation>
    <scope>NUCLEOTIDE SEQUENCE [LARGE SCALE GENOMIC DNA]</scope>
    <source>
        <strain evidence="5">HHB-11173 SS5</strain>
    </source>
</reference>
<name>R7S076_PUNST</name>
<feature type="domain" description="NmrA-like" evidence="3">
    <location>
        <begin position="5"/>
        <end position="249"/>
    </location>
</feature>
<gene>
    <name evidence="4" type="ORF">PUNSTDRAFT_77737</name>
</gene>
<dbReference type="InterPro" id="IPR051609">
    <property type="entry name" value="NmrA/Isoflavone_reductase-like"/>
</dbReference>
<evidence type="ECO:0000313" key="4">
    <source>
        <dbReference type="EMBL" id="EIN03765.1"/>
    </source>
</evidence>
<dbReference type="InterPro" id="IPR045312">
    <property type="entry name" value="PCBER-like"/>
</dbReference>
<evidence type="ECO:0000256" key="2">
    <source>
        <dbReference type="ARBA" id="ARBA00023002"/>
    </source>
</evidence>
<dbReference type="AlphaFoldDB" id="R7S076"/>
<keyword evidence="1" id="KW-0521">NADP</keyword>
<dbReference type="GO" id="GO:0016491">
    <property type="term" value="F:oxidoreductase activity"/>
    <property type="evidence" value="ECO:0007669"/>
    <property type="project" value="UniProtKB-KW"/>
</dbReference>
<dbReference type="OMA" id="RPVYIQD"/>
<dbReference type="EMBL" id="JH687559">
    <property type="protein sequence ID" value="EIN03765.1"/>
    <property type="molecule type" value="Genomic_DNA"/>
</dbReference>
<dbReference type="CDD" id="cd05259">
    <property type="entry name" value="PCBER_SDR_a"/>
    <property type="match status" value="1"/>
</dbReference>
<dbReference type="PANTHER" id="PTHR47706:SF1">
    <property type="entry name" value="CIPA-LIKE, PUTATIVE (AFU_ORTHOLOGUE AFUA_1G12460)-RELATED"/>
    <property type="match status" value="1"/>
</dbReference>
<sequence length="298" mass="32217">MNTIKQVAVAGATGNIGIPIVKSLLAARFTVIVLSRSDKPTNLPGGVIVRNVDYDSVESLAAALQGVDAVVSTVAAAAVPAQTKLVDAAVIAGVQRFLPAEYGSNVDDTATRVLPVFASKVAVQDYLKKVTSGSSLTYSLVQTGPFLDRGLLLGFLLGSLKDRKVEIVDGGVKRFSSTLMPTFAKAVASVLHHPEDTKNRTVLIQDAVVTQNQLLNIAKELTPGAEWSVTHSKSEDLKKRADKKIAQGIHDIQVFVWQLKHWQFNERFDTVFQKPDNELLGITTISDEELREFVKAAL</sequence>
<dbReference type="RefSeq" id="XP_007389050.1">
    <property type="nucleotide sequence ID" value="XM_007388988.1"/>
</dbReference>
<keyword evidence="5" id="KW-1185">Reference proteome</keyword>
<dbReference type="InterPro" id="IPR036291">
    <property type="entry name" value="NAD(P)-bd_dom_sf"/>
</dbReference>
<dbReference type="PANTHER" id="PTHR47706">
    <property type="entry name" value="NMRA-LIKE FAMILY PROTEIN"/>
    <property type="match status" value="1"/>
</dbReference>
<dbReference type="Proteomes" id="UP000054196">
    <property type="component" value="Unassembled WGS sequence"/>
</dbReference>
<accession>R7S076</accession>
<dbReference type="OrthoDB" id="9974981at2759"/>
<evidence type="ECO:0000259" key="3">
    <source>
        <dbReference type="Pfam" id="PF05368"/>
    </source>
</evidence>
<dbReference type="SUPFAM" id="SSF51735">
    <property type="entry name" value="NAD(P)-binding Rossmann-fold domains"/>
    <property type="match status" value="1"/>
</dbReference>
<dbReference type="GeneID" id="18885747"/>
<keyword evidence="2" id="KW-0560">Oxidoreductase</keyword>
<organism evidence="4 5">
    <name type="scientific">Punctularia strigosozonata (strain HHB-11173)</name>
    <name type="common">White-rot fungus</name>
    <dbReference type="NCBI Taxonomy" id="741275"/>
    <lineage>
        <taxon>Eukaryota</taxon>
        <taxon>Fungi</taxon>
        <taxon>Dikarya</taxon>
        <taxon>Basidiomycota</taxon>
        <taxon>Agaricomycotina</taxon>
        <taxon>Agaricomycetes</taxon>
        <taxon>Corticiales</taxon>
        <taxon>Punctulariaceae</taxon>
        <taxon>Punctularia</taxon>
    </lineage>
</organism>
<evidence type="ECO:0000256" key="1">
    <source>
        <dbReference type="ARBA" id="ARBA00022857"/>
    </source>
</evidence>